<dbReference type="EMBL" id="QGDH01000160">
    <property type="protein sequence ID" value="RAR04178.1"/>
    <property type="molecule type" value="Genomic_DNA"/>
</dbReference>
<dbReference type="InterPro" id="IPR043595">
    <property type="entry name" value="FaeB/C/D"/>
</dbReference>
<dbReference type="OrthoDB" id="424610at2759"/>
<dbReference type="SUPFAM" id="SSF53474">
    <property type="entry name" value="alpha/beta-Hydrolases"/>
    <property type="match status" value="1"/>
</dbReference>
<evidence type="ECO:0000256" key="3">
    <source>
        <dbReference type="ARBA" id="ARBA00022525"/>
    </source>
</evidence>
<keyword evidence="3 11" id="KW-0964">Secreted</keyword>
<gene>
    <name evidence="12" type="ORF">DDE83_007926</name>
</gene>
<sequence length="337" mass="36518">MLMGPFDSQVGTVSWYARSAENFGSRSPGIPRDRSFEDPGNCSSSSAEYLGNCESLTMFRSVAFVALGALLFLTLLDHVSAATAGCGKTPRLTSGVHTTTVNGKQRRWTVRIPQNYDNTRPYRFIYGLHWLSGDMTSVSGGSAPYYGLAALANESTIFVAPDGLNKGWANQNGEDITFLDTVRKQVEDDLCVNEKLRFSLGFSYGGAMSFSLACSKANDYRGIAVLSGATLSGCAGGNTPIAYYGQHGVKDSVLPIASGREIRDRFVRLNGCQQKNAPEPAPNSRRRIKTVYDGCQYPTQWTAFDGDHVALPGDAGNDVGPQSFTPGEVWAFFTQFK</sequence>
<dbReference type="Proteomes" id="UP000249619">
    <property type="component" value="Unassembled WGS sequence"/>
</dbReference>
<dbReference type="EC" id="3.1.1.73" evidence="11"/>
<comment type="function">
    <text evidence="9 11">Involved in degradation of plant cell walls. Hydrolyzes the feruloyl-arabinose ester bond in arabinoxylans, and the feruloyl-galactose ester bond in pectin. Active against paranitrophenyl-acetate, methyl ferulate and wheat arabinoxylan.</text>
</comment>
<comment type="caution">
    <text evidence="12">The sequence shown here is derived from an EMBL/GenBank/DDBJ whole genome shotgun (WGS) entry which is preliminary data.</text>
</comment>
<evidence type="ECO:0000256" key="4">
    <source>
        <dbReference type="ARBA" id="ARBA00022651"/>
    </source>
</evidence>
<accession>A0A364MVM2</accession>
<evidence type="ECO:0000256" key="2">
    <source>
        <dbReference type="ARBA" id="ARBA00010278"/>
    </source>
</evidence>
<evidence type="ECO:0000313" key="12">
    <source>
        <dbReference type="EMBL" id="RAR04178.1"/>
    </source>
</evidence>
<keyword evidence="8 11" id="KW-0624">Polysaccharide degradation</keyword>
<evidence type="ECO:0000256" key="9">
    <source>
        <dbReference type="ARBA" id="ARBA00025250"/>
    </source>
</evidence>
<evidence type="ECO:0000256" key="7">
    <source>
        <dbReference type="ARBA" id="ARBA00023277"/>
    </source>
</evidence>
<evidence type="ECO:0000256" key="6">
    <source>
        <dbReference type="ARBA" id="ARBA00022801"/>
    </source>
</evidence>
<evidence type="ECO:0000256" key="10">
    <source>
        <dbReference type="ARBA" id="ARBA00034075"/>
    </source>
</evidence>
<dbReference type="ESTHER" id="9pleo-a0a364mvm2">
    <property type="family name" value="FaeC"/>
</dbReference>
<dbReference type="GO" id="GO:0030600">
    <property type="term" value="F:feruloyl esterase activity"/>
    <property type="evidence" value="ECO:0007669"/>
    <property type="project" value="UniProtKB-UniRule"/>
</dbReference>
<proteinExistence type="inferred from homology"/>
<evidence type="ECO:0000256" key="1">
    <source>
        <dbReference type="ARBA" id="ARBA00004613"/>
    </source>
</evidence>
<dbReference type="InterPro" id="IPR029058">
    <property type="entry name" value="AB_hydrolase_fold"/>
</dbReference>
<dbReference type="STRING" id="183478.A0A364MVM2"/>
<organism evidence="12 13">
    <name type="scientific">Stemphylium lycopersici</name>
    <name type="common">Tomato gray leaf spot disease fungus</name>
    <name type="synonym">Thyrospora lycopersici</name>
    <dbReference type="NCBI Taxonomy" id="183478"/>
    <lineage>
        <taxon>Eukaryota</taxon>
        <taxon>Fungi</taxon>
        <taxon>Dikarya</taxon>
        <taxon>Ascomycota</taxon>
        <taxon>Pezizomycotina</taxon>
        <taxon>Dothideomycetes</taxon>
        <taxon>Pleosporomycetidae</taxon>
        <taxon>Pleosporales</taxon>
        <taxon>Pleosporineae</taxon>
        <taxon>Pleosporaceae</taxon>
        <taxon>Stemphylium</taxon>
    </lineage>
</organism>
<dbReference type="GO" id="GO:0045493">
    <property type="term" value="P:xylan catabolic process"/>
    <property type="evidence" value="ECO:0007669"/>
    <property type="project" value="UniProtKB-UniRule"/>
</dbReference>
<dbReference type="GO" id="GO:0005576">
    <property type="term" value="C:extracellular region"/>
    <property type="evidence" value="ECO:0007669"/>
    <property type="project" value="UniProtKB-SubCell"/>
</dbReference>
<keyword evidence="5" id="KW-0732">Signal</keyword>
<comment type="subcellular location">
    <subcellularLocation>
        <location evidence="1 11">Secreted</location>
    </subcellularLocation>
</comment>
<protein>
    <recommendedName>
        <fullName evidence="11">Feruloyl esterase C</fullName>
        <ecNumber evidence="11">3.1.1.73</ecNumber>
    </recommendedName>
    <alternativeName>
        <fullName evidence="11">Ferulic acid esterase C</fullName>
    </alternativeName>
</protein>
<keyword evidence="13" id="KW-1185">Reference proteome</keyword>
<reference evidence="13" key="1">
    <citation type="submission" date="2018-05" db="EMBL/GenBank/DDBJ databases">
        <title>Draft genome sequence of Stemphylium lycopersici strain CIDEFI 213.</title>
        <authorList>
            <person name="Medina R."/>
            <person name="Franco M.E.E."/>
            <person name="Lucentini C.G."/>
            <person name="Saparrat M.C.N."/>
            <person name="Balatti P.A."/>
        </authorList>
    </citation>
    <scope>NUCLEOTIDE SEQUENCE [LARGE SCALE GENOMIC DNA]</scope>
    <source>
        <strain evidence="13">CIDEFI 213</strain>
    </source>
</reference>
<keyword evidence="6 11" id="KW-0378">Hydrolase</keyword>
<comment type="similarity">
    <text evidence="2 11">Belongs to the faeC family.</text>
</comment>
<evidence type="ECO:0000313" key="13">
    <source>
        <dbReference type="Proteomes" id="UP000249619"/>
    </source>
</evidence>
<dbReference type="PANTHER" id="PTHR38050">
    <property type="match status" value="1"/>
</dbReference>
<keyword evidence="7 11" id="KW-0119">Carbohydrate metabolism</keyword>
<evidence type="ECO:0000256" key="11">
    <source>
        <dbReference type="RuleBase" id="RU367094"/>
    </source>
</evidence>
<name>A0A364MVM2_STELY</name>
<dbReference type="AlphaFoldDB" id="A0A364MVM2"/>
<keyword evidence="4 11" id="KW-0858">Xylan degradation</keyword>
<evidence type="ECO:0000256" key="8">
    <source>
        <dbReference type="ARBA" id="ARBA00023326"/>
    </source>
</evidence>
<dbReference type="Gene3D" id="3.40.50.1820">
    <property type="entry name" value="alpha/beta hydrolase"/>
    <property type="match status" value="1"/>
</dbReference>
<dbReference type="PANTHER" id="PTHR38050:SF1">
    <property type="entry name" value="FERULOYL ESTERASE C"/>
    <property type="match status" value="1"/>
</dbReference>
<evidence type="ECO:0000256" key="5">
    <source>
        <dbReference type="ARBA" id="ARBA00022729"/>
    </source>
</evidence>
<comment type="catalytic activity">
    <reaction evidence="10 11">
        <text>feruloyl-polysaccharide + H2O = ferulate + polysaccharide.</text>
        <dbReference type="EC" id="3.1.1.73"/>
    </reaction>
</comment>